<name>A0A1C4XWH0_9ACTN</name>
<feature type="region of interest" description="Disordered" evidence="1">
    <location>
        <begin position="1"/>
        <end position="21"/>
    </location>
</feature>
<feature type="region of interest" description="Disordered" evidence="1">
    <location>
        <begin position="64"/>
        <end position="106"/>
    </location>
</feature>
<evidence type="ECO:0000313" key="3">
    <source>
        <dbReference type="Proteomes" id="UP000198228"/>
    </source>
</evidence>
<dbReference type="Proteomes" id="UP000198228">
    <property type="component" value="Chromosome I"/>
</dbReference>
<feature type="compositionally biased region" description="Basic and acidic residues" evidence="1">
    <location>
        <begin position="77"/>
        <end position="87"/>
    </location>
</feature>
<dbReference type="EMBL" id="LT607410">
    <property type="protein sequence ID" value="SCF12815.1"/>
    <property type="molecule type" value="Genomic_DNA"/>
</dbReference>
<feature type="compositionally biased region" description="Basic and acidic residues" evidence="1">
    <location>
        <begin position="1"/>
        <end position="11"/>
    </location>
</feature>
<organism evidence="2 3">
    <name type="scientific">Micromonospora purpureochromogenes</name>
    <dbReference type="NCBI Taxonomy" id="47872"/>
    <lineage>
        <taxon>Bacteria</taxon>
        <taxon>Bacillati</taxon>
        <taxon>Actinomycetota</taxon>
        <taxon>Actinomycetes</taxon>
        <taxon>Micromonosporales</taxon>
        <taxon>Micromonosporaceae</taxon>
        <taxon>Micromonospora</taxon>
    </lineage>
</organism>
<dbReference type="AlphaFoldDB" id="A0A1C4XWH0"/>
<evidence type="ECO:0000313" key="2">
    <source>
        <dbReference type="EMBL" id="SCF12815.1"/>
    </source>
</evidence>
<protein>
    <submittedName>
        <fullName evidence="2">Uncharacterized protein</fullName>
    </submittedName>
</protein>
<sequence>MSETDRPEPRDPGTAPAGVTDPLLWRLAAGVADAHQPDETGHCDNLLCGHQEWPCDAARQAQRALALSGDAPEEVADPVRDDQREESPGDLTALSHRRSRTAAEAA</sequence>
<gene>
    <name evidence="2" type="ORF">GA0074696_2892</name>
</gene>
<reference evidence="2 3" key="1">
    <citation type="submission" date="2016-06" db="EMBL/GenBank/DDBJ databases">
        <authorList>
            <person name="Kjaerup R.B."/>
            <person name="Dalgaard T.S."/>
            <person name="Juul-Madsen H.R."/>
        </authorList>
    </citation>
    <scope>NUCLEOTIDE SEQUENCE [LARGE SCALE GENOMIC DNA]</scope>
    <source>
        <strain evidence="2 3">DSM 43821</strain>
    </source>
</reference>
<dbReference type="RefSeq" id="WP_088961578.1">
    <property type="nucleotide sequence ID" value="NZ_LT607410.1"/>
</dbReference>
<accession>A0A1C4XWH0</accession>
<evidence type="ECO:0000256" key="1">
    <source>
        <dbReference type="SAM" id="MobiDB-lite"/>
    </source>
</evidence>
<proteinExistence type="predicted"/>